<evidence type="ECO:0000313" key="2">
    <source>
        <dbReference type="EMBL" id="KAA1071670.1"/>
    </source>
</evidence>
<evidence type="ECO:0000313" key="4">
    <source>
        <dbReference type="Proteomes" id="UP000325313"/>
    </source>
</evidence>
<evidence type="ECO:0000313" key="1">
    <source>
        <dbReference type="EMBL" id="KAA1067102.1"/>
    </source>
</evidence>
<name>A0A5B0M6Q0_PUCGR</name>
<protein>
    <submittedName>
        <fullName evidence="2">Uncharacterized protein</fullName>
    </submittedName>
</protein>
<dbReference type="AlphaFoldDB" id="A0A5B0M6Q0"/>
<dbReference type="EMBL" id="VSWC01000170">
    <property type="protein sequence ID" value="KAA1071670.1"/>
    <property type="molecule type" value="Genomic_DNA"/>
</dbReference>
<comment type="caution">
    <text evidence="2">The sequence shown here is derived from an EMBL/GenBank/DDBJ whole genome shotgun (WGS) entry which is preliminary data.</text>
</comment>
<sequence length="273" mass="29801">MVADIRYPLADTRQRVWMSFSAQNPGGYPGIPWDTRSYIGLRSAAHSCWTLGYTHVLCSIPEAALVEALLSSSFHEHQSLTHIVLAVLSLCLVHQDHQLSVGYLDNYFSGSRTQSQPSLSAIRLENQTSVIALTALSIAARVRLDDLGISRPFFLFFYLSLGPCFVSRGGMSLDDGSSKKPAADGSGNKNEFDTPSVVSLKSAVARLPVLQSPGPDSNFLNWELIITAYFDSVGIDYVIDSPLPEKPSAAWTADNKTVCAILTTVQPLRDTYL</sequence>
<dbReference type="OrthoDB" id="2507454at2759"/>
<accession>A0A5B0M6Q0</accession>
<proteinExistence type="predicted"/>
<dbReference type="Proteomes" id="UP000324748">
    <property type="component" value="Unassembled WGS sequence"/>
</dbReference>
<reference evidence="3 4" key="1">
    <citation type="submission" date="2019-05" db="EMBL/GenBank/DDBJ databases">
        <title>Emergence of the Ug99 lineage of the wheat stem rust pathogen through somatic hybridization.</title>
        <authorList>
            <person name="Li F."/>
            <person name="Upadhyaya N.M."/>
            <person name="Sperschneider J."/>
            <person name="Matny O."/>
            <person name="Nguyen-Phuc H."/>
            <person name="Mago R."/>
            <person name="Raley C."/>
            <person name="Miller M.E."/>
            <person name="Silverstein K.A.T."/>
            <person name="Henningsen E."/>
            <person name="Hirsch C.D."/>
            <person name="Visser B."/>
            <person name="Pretorius Z.A."/>
            <person name="Steffenson B.J."/>
            <person name="Schwessinger B."/>
            <person name="Dodds P.N."/>
            <person name="Figueroa M."/>
        </authorList>
    </citation>
    <scope>NUCLEOTIDE SEQUENCE [LARGE SCALE GENOMIC DNA]</scope>
    <source>
        <strain evidence="2">21-0</strain>
        <strain evidence="1 4">Ug99</strain>
    </source>
</reference>
<dbReference type="Proteomes" id="UP000325313">
    <property type="component" value="Unassembled WGS sequence"/>
</dbReference>
<keyword evidence="3" id="KW-1185">Reference proteome</keyword>
<gene>
    <name evidence="2" type="ORF">PGT21_014720</name>
    <name evidence="1" type="ORF">PGTUg99_013975</name>
</gene>
<evidence type="ECO:0000313" key="3">
    <source>
        <dbReference type="Proteomes" id="UP000324748"/>
    </source>
</evidence>
<dbReference type="EMBL" id="VDEP01000507">
    <property type="protein sequence ID" value="KAA1067102.1"/>
    <property type="molecule type" value="Genomic_DNA"/>
</dbReference>
<organism evidence="2 3">
    <name type="scientific">Puccinia graminis f. sp. tritici</name>
    <dbReference type="NCBI Taxonomy" id="56615"/>
    <lineage>
        <taxon>Eukaryota</taxon>
        <taxon>Fungi</taxon>
        <taxon>Dikarya</taxon>
        <taxon>Basidiomycota</taxon>
        <taxon>Pucciniomycotina</taxon>
        <taxon>Pucciniomycetes</taxon>
        <taxon>Pucciniales</taxon>
        <taxon>Pucciniaceae</taxon>
        <taxon>Puccinia</taxon>
    </lineage>
</organism>